<dbReference type="InterPro" id="IPR018530">
    <property type="entry name" value="SiaC"/>
</dbReference>
<dbReference type="Proteomes" id="UP000323521">
    <property type="component" value="Chromosome"/>
</dbReference>
<dbReference type="RefSeq" id="WP_214659180.1">
    <property type="nucleotide sequence ID" value="NZ_CP017634.1"/>
</dbReference>
<keyword evidence="3" id="KW-1185">Reference proteome</keyword>
<evidence type="ECO:0000313" key="2">
    <source>
        <dbReference type="EMBL" id="ATW24661.1"/>
    </source>
</evidence>
<feature type="domain" description="SiaC family regulatory phosphoprotein" evidence="1">
    <location>
        <begin position="6"/>
        <end position="124"/>
    </location>
</feature>
<proteinExistence type="predicted"/>
<reference evidence="2 3" key="1">
    <citation type="submission" date="2016-10" db="EMBL/GenBank/DDBJ databases">
        <title>Complete Genome Sequence of Peptococcaceae strain DCMF.</title>
        <authorList>
            <person name="Edwards R.J."/>
            <person name="Holland S.I."/>
            <person name="Deshpande N.P."/>
            <person name="Wong Y.K."/>
            <person name="Ertan H."/>
            <person name="Manefield M."/>
            <person name="Russell T.L."/>
            <person name="Lee M.J."/>
        </authorList>
    </citation>
    <scope>NUCLEOTIDE SEQUENCE [LARGE SCALE GENOMIC DNA]</scope>
    <source>
        <strain evidence="2 3">DCMF</strain>
    </source>
</reference>
<organism evidence="2 3">
    <name type="scientific">Formimonas warabiya</name>
    <dbReference type="NCBI Taxonomy" id="1761012"/>
    <lineage>
        <taxon>Bacteria</taxon>
        <taxon>Bacillati</taxon>
        <taxon>Bacillota</taxon>
        <taxon>Clostridia</taxon>
        <taxon>Eubacteriales</taxon>
        <taxon>Peptococcaceae</taxon>
        <taxon>Candidatus Formimonas</taxon>
    </lineage>
</organism>
<protein>
    <recommendedName>
        <fullName evidence="1">SiaC family regulatory phosphoprotein domain-containing protein</fullName>
    </recommendedName>
</protein>
<dbReference type="EMBL" id="CP017634">
    <property type="protein sequence ID" value="ATW24661.1"/>
    <property type="molecule type" value="Genomic_DNA"/>
</dbReference>
<dbReference type="Pfam" id="PF09345">
    <property type="entry name" value="SiaC"/>
    <property type="match status" value="1"/>
</dbReference>
<accession>A0A3G1KQC9</accession>
<name>A0A3G1KQC9_FORW1</name>
<sequence>MENLIIEKTQSTPHIVLDAGLNILSIRGESFPENPAKFYAPILNWIKDFIEGIDRQEVRVDFEILYFNSSTSKVFMTIFDLLDKAVENGKKISVNWHCDKKNDTVIECGEEFKEDIKKLPFNIIIRG</sequence>
<evidence type="ECO:0000313" key="3">
    <source>
        <dbReference type="Proteomes" id="UP000323521"/>
    </source>
</evidence>
<dbReference type="AlphaFoldDB" id="A0A3G1KQC9"/>
<dbReference type="KEGG" id="fwa:DCMF_07610"/>
<evidence type="ECO:0000259" key="1">
    <source>
        <dbReference type="Pfam" id="PF09345"/>
    </source>
</evidence>
<gene>
    <name evidence="2" type="ORF">DCMF_07610</name>
</gene>